<organism evidence="13 14">
    <name type="scientific">Thalassovita mangrovi</name>
    <dbReference type="NCBI Taxonomy" id="2692236"/>
    <lineage>
        <taxon>Bacteria</taxon>
        <taxon>Pseudomonadati</taxon>
        <taxon>Pseudomonadota</taxon>
        <taxon>Alphaproteobacteria</taxon>
        <taxon>Rhodobacterales</taxon>
        <taxon>Roseobacteraceae</taxon>
        <taxon>Thalassovita</taxon>
    </lineage>
</organism>
<dbReference type="Gene3D" id="3.40.50.720">
    <property type="entry name" value="NAD(P)-binding Rossmann-like Domain"/>
    <property type="match status" value="1"/>
</dbReference>
<dbReference type="AlphaFoldDB" id="A0A6L8LKC9"/>
<dbReference type="Gene3D" id="1.10.1040.50">
    <property type="match status" value="1"/>
</dbReference>
<comment type="pathway">
    <text evidence="1">Lipid metabolism; fatty acid beta-oxidation.</text>
</comment>
<evidence type="ECO:0000256" key="7">
    <source>
        <dbReference type="ARBA" id="ARBA00023098"/>
    </source>
</evidence>
<dbReference type="SUPFAM" id="SSF48179">
    <property type="entry name" value="6-phosphogluconate dehydrogenase C-terminal domain-like"/>
    <property type="match status" value="2"/>
</dbReference>
<dbReference type="GO" id="GO:0016509">
    <property type="term" value="F:long-chain (3S)-3-hydroxyacyl-CoA dehydrogenase (NAD+) activity"/>
    <property type="evidence" value="ECO:0007669"/>
    <property type="project" value="TreeGrafter"/>
</dbReference>
<dbReference type="EMBL" id="WWEN01000002">
    <property type="protein sequence ID" value="MYM54930.1"/>
    <property type="molecule type" value="Genomic_DNA"/>
</dbReference>
<keyword evidence="5" id="KW-0560">Oxidoreductase</keyword>
<keyword evidence="3" id="KW-0276">Fatty acid metabolism</keyword>
<dbReference type="RefSeq" id="WP_160972587.1">
    <property type="nucleotide sequence ID" value="NZ_WWEN01000002.1"/>
</dbReference>
<feature type="domain" description="3-hydroxyacyl-CoA dehydrogenase NAD binding" evidence="12">
    <location>
        <begin position="316"/>
        <end position="493"/>
    </location>
</feature>
<evidence type="ECO:0000313" key="14">
    <source>
        <dbReference type="Proteomes" id="UP000479043"/>
    </source>
</evidence>
<evidence type="ECO:0000256" key="5">
    <source>
        <dbReference type="ARBA" id="ARBA00023002"/>
    </source>
</evidence>
<accession>A0A6L8LKC9</accession>
<dbReference type="PANTHER" id="PTHR43612:SF3">
    <property type="entry name" value="TRIFUNCTIONAL ENZYME SUBUNIT ALPHA, MITOCHONDRIAL"/>
    <property type="match status" value="1"/>
</dbReference>
<dbReference type="GO" id="GO:0004300">
    <property type="term" value="F:enoyl-CoA hydratase activity"/>
    <property type="evidence" value="ECO:0007669"/>
    <property type="project" value="TreeGrafter"/>
</dbReference>
<evidence type="ECO:0000256" key="2">
    <source>
        <dbReference type="ARBA" id="ARBA00007005"/>
    </source>
</evidence>
<comment type="caution">
    <text evidence="13">The sequence shown here is derived from an EMBL/GenBank/DDBJ whole genome shotgun (WGS) entry which is preliminary data.</text>
</comment>
<dbReference type="InterPro" id="IPR050136">
    <property type="entry name" value="FA_oxidation_alpha_subunit"/>
</dbReference>
<comment type="catalytic activity">
    <reaction evidence="10">
        <text>a (3S)-3-hydroxyacyl-CoA + NAD(+) = a 3-oxoacyl-CoA + NADH + H(+)</text>
        <dbReference type="Rhea" id="RHEA:22432"/>
        <dbReference type="ChEBI" id="CHEBI:15378"/>
        <dbReference type="ChEBI" id="CHEBI:57318"/>
        <dbReference type="ChEBI" id="CHEBI:57540"/>
        <dbReference type="ChEBI" id="CHEBI:57945"/>
        <dbReference type="ChEBI" id="CHEBI:90726"/>
        <dbReference type="EC" id="1.1.1.35"/>
    </reaction>
</comment>
<dbReference type="Pfam" id="PF00378">
    <property type="entry name" value="ECH_1"/>
    <property type="match status" value="1"/>
</dbReference>
<dbReference type="InterPro" id="IPR036291">
    <property type="entry name" value="NAD(P)-bd_dom_sf"/>
</dbReference>
<evidence type="ECO:0000256" key="1">
    <source>
        <dbReference type="ARBA" id="ARBA00005005"/>
    </source>
</evidence>
<evidence type="ECO:0000256" key="3">
    <source>
        <dbReference type="ARBA" id="ARBA00022832"/>
    </source>
</evidence>
<evidence type="ECO:0000256" key="4">
    <source>
        <dbReference type="ARBA" id="ARBA00022963"/>
    </source>
</evidence>
<dbReference type="PANTHER" id="PTHR43612">
    <property type="entry name" value="TRIFUNCTIONAL ENZYME SUBUNIT ALPHA"/>
    <property type="match status" value="1"/>
</dbReference>
<keyword evidence="4" id="KW-0442">Lipid degradation</keyword>
<comment type="similarity">
    <text evidence="2">In the central section; belongs to the 3-hydroxyacyl-CoA dehydrogenase family.</text>
</comment>
<dbReference type="Gene3D" id="3.90.226.10">
    <property type="entry name" value="2-enoyl-CoA Hydratase, Chain A, domain 1"/>
    <property type="match status" value="1"/>
</dbReference>
<feature type="domain" description="3-hydroxyacyl-CoA dehydrogenase C-terminal" evidence="11">
    <location>
        <begin position="496"/>
        <end position="599"/>
    </location>
</feature>
<sequence length="715" mass="77108">MTDFIYEKDADGIVTVTMDMQGQSANTMNERYVPGMDEVLSKLRAEDVLKGVVFASAKKTFFAGGDLGLILGIDKADDETFHYIEENKRPYRELEQLPVPVVAAINGAALGGGYELCLACNHRIIADVKGAVVGLPEVTLGLLPGAGGVVRLTKLLGLEKALPHLTEGKPVKPQAALAEGMVDAVVGSTDELIPAAKAWIKANPDAHTQAWDQKGFRYPGGDALHPKVRQIAVAAPAVLYQKTRGLLPAPAKILDIAVNSMRMGYDAALRNESRGICALAVTPECKAAITTFFFGMQAIKGGKVRPEGDHWQAKSAAILGAGMMGSGIAWAHANAGLPSVLKDMEMDKAEKGKSYTAMLADKRIKRGRMDEAKKDQLLSQIVPATEDSAFEGTDLIIEAVFEDIALKEKVIPETFKMLGENGIYGSNTSTLPISILAESCPDPSRFIGLHFFSPVDKMKVVEIILGEKTSEETLRKAYDYVQQIGYMPIVVNDKRGFFTSRVFSTYLDEGMALMRDGMAPVAVERAGWLAGMPVGPLAVHDETSLVLSQKIRKTHEALDKRLGVENGFSIDMEAGNPIVDAMIEQGRGGRHYGGGFYEYAADGSKSLWSGLDQFAKGNAEISMEDAIDRLLYRQAIETLRCLNEGVLRTEVEANLGGIFAIGFPAHTGGAIQFIRGLGIDTFAARAADLADRFGERFALDASAFDILRDKQAVAA</sequence>
<dbReference type="InterPro" id="IPR029045">
    <property type="entry name" value="ClpP/crotonase-like_dom_sf"/>
</dbReference>
<evidence type="ECO:0000259" key="11">
    <source>
        <dbReference type="Pfam" id="PF00725"/>
    </source>
</evidence>
<dbReference type="Pfam" id="PF02737">
    <property type="entry name" value="3HCDH_N"/>
    <property type="match status" value="1"/>
</dbReference>
<dbReference type="CDD" id="cd06558">
    <property type="entry name" value="crotonase-like"/>
    <property type="match status" value="1"/>
</dbReference>
<dbReference type="SUPFAM" id="SSF51735">
    <property type="entry name" value="NAD(P)-binding Rossmann-fold domains"/>
    <property type="match status" value="1"/>
</dbReference>
<dbReference type="Proteomes" id="UP000479043">
    <property type="component" value="Unassembled WGS sequence"/>
</dbReference>
<proteinExistence type="inferred from homology"/>
<evidence type="ECO:0000256" key="10">
    <source>
        <dbReference type="ARBA" id="ARBA00049556"/>
    </source>
</evidence>
<dbReference type="InterPro" id="IPR008927">
    <property type="entry name" value="6-PGluconate_DH-like_C_sf"/>
</dbReference>
<evidence type="ECO:0000313" key="13">
    <source>
        <dbReference type="EMBL" id="MYM54930.1"/>
    </source>
</evidence>
<evidence type="ECO:0000256" key="6">
    <source>
        <dbReference type="ARBA" id="ARBA00023027"/>
    </source>
</evidence>
<evidence type="ECO:0000256" key="8">
    <source>
        <dbReference type="ARBA" id="ARBA00023239"/>
    </source>
</evidence>
<gene>
    <name evidence="13" type="ORF">GR167_06420</name>
</gene>
<keyword evidence="6" id="KW-0520">NAD</keyword>
<dbReference type="InterPro" id="IPR006176">
    <property type="entry name" value="3-OHacyl-CoA_DH_NAD-bd"/>
</dbReference>
<name>A0A6L8LKC9_9RHOB</name>
<keyword evidence="14" id="KW-1185">Reference proteome</keyword>
<keyword evidence="7" id="KW-0443">Lipid metabolism</keyword>
<dbReference type="InterPro" id="IPR001753">
    <property type="entry name" value="Enoyl-CoA_hydra/iso"/>
</dbReference>
<evidence type="ECO:0000259" key="12">
    <source>
        <dbReference type="Pfam" id="PF02737"/>
    </source>
</evidence>
<dbReference type="GO" id="GO:0070403">
    <property type="term" value="F:NAD+ binding"/>
    <property type="evidence" value="ECO:0007669"/>
    <property type="project" value="InterPro"/>
</dbReference>
<dbReference type="FunFam" id="3.40.50.720:FF:000009">
    <property type="entry name" value="Fatty oxidation complex, alpha subunit"/>
    <property type="match status" value="1"/>
</dbReference>
<dbReference type="Pfam" id="PF00725">
    <property type="entry name" value="3HCDH"/>
    <property type="match status" value="1"/>
</dbReference>
<dbReference type="InterPro" id="IPR006108">
    <property type="entry name" value="3HC_DH_C"/>
</dbReference>
<evidence type="ECO:0000256" key="9">
    <source>
        <dbReference type="ARBA" id="ARBA00023268"/>
    </source>
</evidence>
<dbReference type="GO" id="GO:0006635">
    <property type="term" value="P:fatty acid beta-oxidation"/>
    <property type="evidence" value="ECO:0007669"/>
    <property type="project" value="UniProtKB-UniPathway"/>
</dbReference>
<protein>
    <submittedName>
        <fullName evidence="13">3-hydroxyacyl-CoA dehydrogenase</fullName>
    </submittedName>
</protein>
<keyword evidence="8" id="KW-0456">Lyase</keyword>
<reference evidence="13 14" key="1">
    <citation type="submission" date="2020-01" db="EMBL/GenBank/DDBJ databases">
        <authorList>
            <person name="Chen S."/>
        </authorList>
    </citation>
    <scope>NUCLEOTIDE SEQUENCE [LARGE SCALE GENOMIC DNA]</scope>
    <source>
        <strain evidence="13 14">GS-10</strain>
    </source>
</reference>
<dbReference type="SUPFAM" id="SSF52096">
    <property type="entry name" value="ClpP/crotonase"/>
    <property type="match status" value="1"/>
</dbReference>
<keyword evidence="9" id="KW-0511">Multifunctional enzyme</keyword>
<dbReference type="UniPathway" id="UPA00659"/>